<dbReference type="PANTHER" id="PTHR32208">
    <property type="entry name" value="SECRETED PROTEIN-RELATED"/>
    <property type="match status" value="1"/>
</dbReference>
<dbReference type="CDD" id="cd02851">
    <property type="entry name" value="E_set_GO_C"/>
    <property type="match status" value="1"/>
</dbReference>
<dbReference type="InterPro" id="IPR015202">
    <property type="entry name" value="GO-like_E_set"/>
</dbReference>
<evidence type="ECO:0000313" key="5">
    <source>
        <dbReference type="Proteomes" id="UP001163823"/>
    </source>
</evidence>
<feature type="domain" description="Glyoxal oxidase N-terminal" evidence="2">
    <location>
        <begin position="60"/>
        <end position="458"/>
    </location>
</feature>
<proteinExistence type="predicted"/>
<dbReference type="Proteomes" id="UP001163823">
    <property type="component" value="Chromosome 10"/>
</dbReference>
<gene>
    <name evidence="4" type="ORF">O6P43_025410</name>
</gene>
<dbReference type="InterPro" id="IPR014756">
    <property type="entry name" value="Ig_E-set"/>
</dbReference>
<sequence length="574" mass="64384">MAFKKLSLFFSVFFFFFFLMLSIFVASTSSGFVDLATSFLSTISGGHWVVLQHSVGVSAMHMQVMRNNKVIIFDRTDFGPSNLSLPLGHCRHNVNDTALKVDCTAHSVLYDIALNKIRPLTVHTDTWCSSGGVNPNGTLIQTGGYNDGINKLRTFTPCDDEKCDWTELPETLTDKRWYASNQILPDARFIILGGRYSFTYEFVPKTLINGKTSEKDNYLGFLKETRDPHEENNLYPFLHLLPDGHLFVFANRRSILLDYNRNRILKEYPVIPGEDKRSYPSTGSTALLPLVLTGLGNGTRLPDAEVMICGGSPPGAFTMSDRRRVFLQASKTCGRLKVTDPAPKWVMEEMPMPRVMSDMLILPTGDIIIVNGATNGTAGWEDAANPALNPILYRPNEHPGRRFQVLNPTTIPRMYHSAAVLLPDGRVLVGGSNPHTTYNFTAYPYPTDLSIEAFYPHYLNLEFSHRRPTIITVDTNDDILSYGEMFSVTFSLHVYRLDRGISVTLIAPPFSTHSYGMNQRMLVLDVVRVQQFFPFSFKITSYGPPSSTAAPPGYYMLFIVNAGIPSIAYWVQIK</sequence>
<dbReference type="AlphaFoldDB" id="A0AAD7L8W5"/>
<keyword evidence="1" id="KW-0732">Signal</keyword>
<name>A0AAD7L8W5_QUISA</name>
<protein>
    <submittedName>
        <fullName evidence="4">Glyoxal oxidase-related protein</fullName>
    </submittedName>
</protein>
<evidence type="ECO:0000259" key="3">
    <source>
        <dbReference type="Pfam" id="PF09118"/>
    </source>
</evidence>
<evidence type="ECO:0000313" key="4">
    <source>
        <dbReference type="EMBL" id="KAJ7953749.1"/>
    </source>
</evidence>
<dbReference type="Pfam" id="PF07250">
    <property type="entry name" value="Glyoxal_oxid_N"/>
    <property type="match status" value="1"/>
</dbReference>
<organism evidence="4 5">
    <name type="scientific">Quillaja saponaria</name>
    <name type="common">Soap bark tree</name>
    <dbReference type="NCBI Taxonomy" id="32244"/>
    <lineage>
        <taxon>Eukaryota</taxon>
        <taxon>Viridiplantae</taxon>
        <taxon>Streptophyta</taxon>
        <taxon>Embryophyta</taxon>
        <taxon>Tracheophyta</taxon>
        <taxon>Spermatophyta</taxon>
        <taxon>Magnoliopsida</taxon>
        <taxon>eudicotyledons</taxon>
        <taxon>Gunneridae</taxon>
        <taxon>Pentapetalae</taxon>
        <taxon>rosids</taxon>
        <taxon>fabids</taxon>
        <taxon>Fabales</taxon>
        <taxon>Quillajaceae</taxon>
        <taxon>Quillaja</taxon>
    </lineage>
</organism>
<dbReference type="PANTHER" id="PTHR32208:SF57">
    <property type="entry name" value="F14L17.20 PROTEIN"/>
    <property type="match status" value="1"/>
</dbReference>
<dbReference type="SUPFAM" id="SSF50965">
    <property type="entry name" value="Galactose oxidase, central domain"/>
    <property type="match status" value="1"/>
</dbReference>
<comment type="caution">
    <text evidence="4">The sequence shown here is derived from an EMBL/GenBank/DDBJ whole genome shotgun (WGS) entry which is preliminary data.</text>
</comment>
<dbReference type="InterPro" id="IPR009880">
    <property type="entry name" value="Glyoxal_oxidase_N"/>
</dbReference>
<evidence type="ECO:0000256" key="1">
    <source>
        <dbReference type="ARBA" id="ARBA00022729"/>
    </source>
</evidence>
<dbReference type="EMBL" id="JARAOO010000010">
    <property type="protein sequence ID" value="KAJ7953749.1"/>
    <property type="molecule type" value="Genomic_DNA"/>
</dbReference>
<dbReference type="SUPFAM" id="SSF81296">
    <property type="entry name" value="E set domains"/>
    <property type="match status" value="1"/>
</dbReference>
<dbReference type="Gene3D" id="2.60.40.10">
    <property type="entry name" value="Immunoglobulins"/>
    <property type="match status" value="1"/>
</dbReference>
<dbReference type="InterPro" id="IPR037293">
    <property type="entry name" value="Gal_Oxidase_central_sf"/>
</dbReference>
<reference evidence="4" key="1">
    <citation type="journal article" date="2023" name="Science">
        <title>Elucidation of the pathway for biosynthesis of saponin adjuvants from the soapbark tree.</title>
        <authorList>
            <person name="Reed J."/>
            <person name="Orme A."/>
            <person name="El-Demerdash A."/>
            <person name="Owen C."/>
            <person name="Martin L.B.B."/>
            <person name="Misra R.C."/>
            <person name="Kikuchi S."/>
            <person name="Rejzek M."/>
            <person name="Martin A.C."/>
            <person name="Harkess A."/>
            <person name="Leebens-Mack J."/>
            <person name="Louveau T."/>
            <person name="Stephenson M.J."/>
            <person name="Osbourn A."/>
        </authorList>
    </citation>
    <scope>NUCLEOTIDE SEQUENCE</scope>
    <source>
        <strain evidence="4">S10</strain>
    </source>
</reference>
<dbReference type="InterPro" id="IPR013783">
    <property type="entry name" value="Ig-like_fold"/>
</dbReference>
<dbReference type="KEGG" id="qsa:O6P43_025410"/>
<dbReference type="InterPro" id="IPR011043">
    <property type="entry name" value="Gal_Oxase/kelch_b-propeller"/>
</dbReference>
<feature type="domain" description="Galactose oxidase-like Early set" evidence="3">
    <location>
        <begin position="467"/>
        <end position="573"/>
    </location>
</feature>
<dbReference type="Pfam" id="PF09118">
    <property type="entry name" value="GO-like_E_set"/>
    <property type="match status" value="1"/>
</dbReference>
<evidence type="ECO:0000259" key="2">
    <source>
        <dbReference type="Pfam" id="PF07250"/>
    </source>
</evidence>
<accession>A0AAD7L8W5</accession>
<keyword evidence="5" id="KW-1185">Reference proteome</keyword>
<dbReference type="Gene3D" id="2.130.10.80">
    <property type="entry name" value="Galactose oxidase/kelch, beta-propeller"/>
    <property type="match status" value="1"/>
</dbReference>